<feature type="chain" id="PRO_5031554461" description="PSI domain-containing protein" evidence="2">
    <location>
        <begin position="24"/>
        <end position="177"/>
    </location>
</feature>
<keyword evidence="2" id="KW-0732">Signal</keyword>
<feature type="region of interest" description="Disordered" evidence="1">
    <location>
        <begin position="27"/>
        <end position="59"/>
    </location>
</feature>
<dbReference type="AlphaFoldDB" id="A0A7S1RAD0"/>
<protein>
    <recommendedName>
        <fullName evidence="4">PSI domain-containing protein</fullName>
    </recommendedName>
</protein>
<proteinExistence type="predicted"/>
<evidence type="ECO:0000256" key="1">
    <source>
        <dbReference type="SAM" id="MobiDB-lite"/>
    </source>
</evidence>
<evidence type="ECO:0008006" key="4">
    <source>
        <dbReference type="Google" id="ProtNLM"/>
    </source>
</evidence>
<name>A0A7S1RAD0_ALECA</name>
<reference evidence="3" key="1">
    <citation type="submission" date="2021-01" db="EMBL/GenBank/DDBJ databases">
        <authorList>
            <person name="Corre E."/>
            <person name="Pelletier E."/>
            <person name="Niang G."/>
            <person name="Scheremetjew M."/>
            <person name="Finn R."/>
            <person name="Kale V."/>
            <person name="Holt S."/>
            <person name="Cochrane G."/>
            <person name="Meng A."/>
            <person name="Brown T."/>
            <person name="Cohen L."/>
        </authorList>
    </citation>
    <scope>NUCLEOTIDE SEQUENCE</scope>
    <source>
        <strain evidence="3">OF101</strain>
    </source>
</reference>
<feature type="compositionally biased region" description="Polar residues" evidence="1">
    <location>
        <begin position="29"/>
        <end position="42"/>
    </location>
</feature>
<organism evidence="3">
    <name type="scientific">Alexandrium catenella</name>
    <name type="common">Red tide dinoflagellate</name>
    <name type="synonym">Gonyaulax catenella</name>
    <dbReference type="NCBI Taxonomy" id="2925"/>
    <lineage>
        <taxon>Eukaryota</taxon>
        <taxon>Sar</taxon>
        <taxon>Alveolata</taxon>
        <taxon>Dinophyceae</taxon>
        <taxon>Gonyaulacales</taxon>
        <taxon>Pyrocystaceae</taxon>
        <taxon>Alexandrium</taxon>
    </lineage>
</organism>
<gene>
    <name evidence="3" type="ORF">ACAT0790_LOCUS37820</name>
</gene>
<evidence type="ECO:0000313" key="3">
    <source>
        <dbReference type="EMBL" id="CAD9161055.1"/>
    </source>
</evidence>
<feature type="signal peptide" evidence="2">
    <location>
        <begin position="1"/>
        <end position="23"/>
    </location>
</feature>
<dbReference type="EMBL" id="HBGE01063197">
    <property type="protein sequence ID" value="CAD9161055.1"/>
    <property type="molecule type" value="Transcribed_RNA"/>
</dbReference>
<evidence type="ECO:0000256" key="2">
    <source>
        <dbReference type="SAM" id="SignalP"/>
    </source>
</evidence>
<sequence>MARSAAACFAVALVLLSPSWVAATPPFSKRTSQQGLRGTSAPTAAGLRRNSSAGSSPAIKATAGQCTAADAEKMKTFGPGNAPGTLPRIIADCGKGSWNLFFGFNTGQYERCIVARTQISAPCASCFSVSGTYGYDNCKLQCLFTSWCGGPCLSCLAPAEAETKKCAGVPIPDVTQC</sequence>
<accession>A0A7S1RAD0</accession>